<dbReference type="Gene3D" id="3.40.50.300">
    <property type="entry name" value="P-loop containing nucleotide triphosphate hydrolases"/>
    <property type="match status" value="2"/>
</dbReference>
<evidence type="ECO:0000259" key="11">
    <source>
        <dbReference type="PROSITE" id="PS51194"/>
    </source>
</evidence>
<dbReference type="Pfam" id="PF23235">
    <property type="entry name" value="WHD_3rd_Lhr"/>
    <property type="match status" value="1"/>
</dbReference>
<keyword evidence="3" id="KW-0378">Hydrolase</keyword>
<evidence type="ECO:0000256" key="3">
    <source>
        <dbReference type="ARBA" id="ARBA00022801"/>
    </source>
</evidence>
<dbReference type="InterPro" id="IPR027417">
    <property type="entry name" value="P-loop_NTPase"/>
</dbReference>
<feature type="domain" description="Helicase C-terminal" evidence="11">
    <location>
        <begin position="333"/>
        <end position="534"/>
    </location>
</feature>
<dbReference type="PROSITE" id="PS51194">
    <property type="entry name" value="HELICASE_CTER"/>
    <property type="match status" value="1"/>
</dbReference>
<gene>
    <name evidence="12" type="ORF">CSQ86_04275</name>
</gene>
<protein>
    <submittedName>
        <fullName evidence="12">ATP-dependent helicase</fullName>
    </submittedName>
</protein>
<feature type="region of interest" description="Disordered" evidence="9">
    <location>
        <begin position="368"/>
        <end position="397"/>
    </location>
</feature>
<dbReference type="InterPro" id="IPR055367">
    <property type="entry name" value="WH4_Lhr"/>
</dbReference>
<dbReference type="InterPro" id="IPR055368">
    <property type="entry name" value="WH3_Lhr"/>
</dbReference>
<reference evidence="13" key="1">
    <citation type="submission" date="2017-10" db="EMBL/GenBank/DDBJ databases">
        <title>Draft genome sequences of strains TRE 1, TRE 9, TRE H and TRI 7, isolated from tamarins, belonging to four potential novel Bifidobacterium species.</title>
        <authorList>
            <person name="Mattarelli P."/>
            <person name="Modesto M."/>
            <person name="Puglisi E."/>
            <person name="Morelli L."/>
            <person name="Bonetti A."/>
            <person name="Spezio C."/>
            <person name="Sandri C."/>
        </authorList>
    </citation>
    <scope>NUCLEOTIDE SEQUENCE [LARGE SCALE GENOMIC DNA]</scope>
    <source>
        <strain evidence="13">TREH</strain>
    </source>
</reference>
<comment type="caution">
    <text evidence="12">The sequence shown here is derived from an EMBL/GenBank/DDBJ whole genome shotgun (WGS) entry which is preliminary data.</text>
</comment>
<keyword evidence="8" id="KW-0413">Isomerase</keyword>
<dbReference type="GO" id="GO:0004386">
    <property type="term" value="F:helicase activity"/>
    <property type="evidence" value="ECO:0007669"/>
    <property type="project" value="UniProtKB-KW"/>
</dbReference>
<dbReference type="SMART" id="SM00490">
    <property type="entry name" value="HELICc"/>
    <property type="match status" value="1"/>
</dbReference>
<keyword evidence="13" id="KW-1185">Reference proteome</keyword>
<dbReference type="OrthoDB" id="9815222at2"/>
<dbReference type="InterPro" id="IPR014001">
    <property type="entry name" value="Helicase_ATP-bd"/>
</dbReference>
<evidence type="ECO:0000313" key="12">
    <source>
        <dbReference type="EMBL" id="PJM77125.1"/>
    </source>
</evidence>
<evidence type="ECO:0000256" key="4">
    <source>
        <dbReference type="ARBA" id="ARBA00022806"/>
    </source>
</evidence>
<dbReference type="GO" id="GO:0003677">
    <property type="term" value="F:DNA binding"/>
    <property type="evidence" value="ECO:0007669"/>
    <property type="project" value="UniProtKB-KW"/>
</dbReference>
<dbReference type="Pfam" id="PF23234">
    <property type="entry name" value="WHD_4th_Lhr"/>
    <property type="match status" value="1"/>
</dbReference>
<dbReference type="Pfam" id="PF00271">
    <property type="entry name" value="Helicase_C"/>
    <property type="match status" value="1"/>
</dbReference>
<evidence type="ECO:0000256" key="6">
    <source>
        <dbReference type="ARBA" id="ARBA00023125"/>
    </source>
</evidence>
<dbReference type="SUPFAM" id="SSF52540">
    <property type="entry name" value="P-loop containing nucleoside triphosphate hydrolases"/>
    <property type="match status" value="1"/>
</dbReference>
<dbReference type="GO" id="GO:0005524">
    <property type="term" value="F:ATP binding"/>
    <property type="evidence" value="ECO:0007669"/>
    <property type="project" value="UniProtKB-KW"/>
</dbReference>
<dbReference type="Pfam" id="PF00270">
    <property type="entry name" value="DEAD"/>
    <property type="match status" value="1"/>
</dbReference>
<dbReference type="Pfam" id="PF19306">
    <property type="entry name" value="WHD_Lhr"/>
    <property type="match status" value="1"/>
</dbReference>
<dbReference type="RefSeq" id="WP_100493891.1">
    <property type="nucleotide sequence ID" value="NZ_PEBJ01000002.1"/>
</dbReference>
<feature type="domain" description="Helicase ATP-binding" evidence="10">
    <location>
        <begin position="31"/>
        <end position="247"/>
    </location>
</feature>
<dbReference type="CDD" id="cd17922">
    <property type="entry name" value="DEXHc_LHR-like"/>
    <property type="match status" value="1"/>
</dbReference>
<evidence type="ECO:0000256" key="5">
    <source>
        <dbReference type="ARBA" id="ARBA00022840"/>
    </source>
</evidence>
<dbReference type="GO" id="GO:0016887">
    <property type="term" value="F:ATP hydrolysis activity"/>
    <property type="evidence" value="ECO:0007669"/>
    <property type="project" value="TreeGrafter"/>
</dbReference>
<dbReference type="InterPro" id="IPR011545">
    <property type="entry name" value="DEAD/DEAH_box_helicase_dom"/>
</dbReference>
<evidence type="ECO:0000256" key="1">
    <source>
        <dbReference type="ARBA" id="ARBA00022741"/>
    </source>
</evidence>
<dbReference type="GO" id="GO:0006281">
    <property type="term" value="P:DNA repair"/>
    <property type="evidence" value="ECO:0007669"/>
    <property type="project" value="UniProtKB-KW"/>
</dbReference>
<evidence type="ECO:0000313" key="13">
    <source>
        <dbReference type="Proteomes" id="UP000229239"/>
    </source>
</evidence>
<keyword evidence="6" id="KW-0238">DNA-binding</keyword>
<accession>A0A2M9HJZ8</accession>
<dbReference type="PANTHER" id="PTHR47962:SF5">
    <property type="entry name" value="ATP-DEPENDENT HELICASE LHR-RELATED"/>
    <property type="match status" value="1"/>
</dbReference>
<evidence type="ECO:0000256" key="7">
    <source>
        <dbReference type="ARBA" id="ARBA00023204"/>
    </source>
</evidence>
<keyword evidence="7" id="KW-0234">DNA repair</keyword>
<keyword evidence="4 12" id="KW-0347">Helicase</keyword>
<evidence type="ECO:0000259" key="10">
    <source>
        <dbReference type="PROSITE" id="PS51192"/>
    </source>
</evidence>
<organism evidence="12 13">
    <name type="scientific">Bifidobacterium felsineum</name>
    <dbReference type="NCBI Taxonomy" id="2045440"/>
    <lineage>
        <taxon>Bacteria</taxon>
        <taxon>Bacillati</taxon>
        <taxon>Actinomycetota</taxon>
        <taxon>Actinomycetes</taxon>
        <taxon>Bifidobacteriales</taxon>
        <taxon>Bifidobacteriaceae</taxon>
        <taxon>Bifidobacterium</taxon>
    </lineage>
</organism>
<evidence type="ECO:0000256" key="8">
    <source>
        <dbReference type="ARBA" id="ARBA00023235"/>
    </source>
</evidence>
<dbReference type="InterPro" id="IPR045628">
    <property type="entry name" value="Lhr_WH_dom"/>
</dbReference>
<proteinExistence type="predicted"/>
<dbReference type="Proteomes" id="UP000229239">
    <property type="component" value="Unassembled WGS sequence"/>
</dbReference>
<dbReference type="EMBL" id="PEBJ01000002">
    <property type="protein sequence ID" value="PJM77125.1"/>
    <property type="molecule type" value="Genomic_DNA"/>
</dbReference>
<dbReference type="PROSITE" id="PS51192">
    <property type="entry name" value="HELICASE_ATP_BIND_1"/>
    <property type="match status" value="1"/>
</dbReference>
<evidence type="ECO:0000256" key="2">
    <source>
        <dbReference type="ARBA" id="ARBA00022763"/>
    </source>
</evidence>
<dbReference type="SMART" id="SM00487">
    <property type="entry name" value="DEXDc"/>
    <property type="match status" value="1"/>
</dbReference>
<dbReference type="PANTHER" id="PTHR47962">
    <property type="entry name" value="ATP-DEPENDENT HELICASE LHR-RELATED-RELATED"/>
    <property type="match status" value="1"/>
</dbReference>
<dbReference type="Pfam" id="PF08494">
    <property type="entry name" value="DEAD_assoc"/>
    <property type="match status" value="1"/>
</dbReference>
<dbReference type="InterPro" id="IPR001650">
    <property type="entry name" value="Helicase_C-like"/>
</dbReference>
<sequence>MCESLNLFAEPTRQWFTHAFGNPTEAQNQAWPAIKSGKNVLVIAPTGSGKTLAAFLAAIDRLMGHGEQRTQSKRAGVRVLYISPLKALAVDVAKNLERPLEGIAAQCEAEGLSAPTITIANRSGDTTAQERRRIASHPPDILVTTPESLYLLLTSKAGRILSTVETVIVDEIHAMAGTKRGAHLALSLERLENLVAESHKRETMDTADSSIENSDQGVHIQRIGLSATVNPPEEAARFLGGGRPVTIINPGGRPAMDLKMVEPLENMRDLQSVNAKHRAGGVDAEPMSHISGVTPAMQRLAEHKGIVESDSTAITGARGDRTSGSIWPVVERSILDEILAHHTTLVFVNSRGVAEKLTARLNDMYAEQRSGAPTQHNAADDDSWAVGPGSPEGREGFSAHYDAVVGSTTMLVGSHDGDDVIAMAHHGSVSKDRRKMIEERLKRGELRCVVATSSLELGIDMGSVDLVIQVDTPLSVSSGLQRVGRADHQVGGVSHALFYPLTRQQIVTSAASLESMMAGDIEPLSIPRNPLDVLAQQTVAEASMHNLKVDEWYATVCRSAPFAELPRDMFDAVIGMMSGAYNTEEFSAFKPRLMWNKEAGVISARPGAQKIAVTSGGTIPDRGLYTVVLPEADAGKGQRRVGELDEEMVYESRVGDVITLGTSSWQIQEITRDRVVVTPAPGRTARLPFWHGEGAGRDYGFSATIGRFLRETAAGLELPSGAPLEGNCRHTATEERFQPYFAPAIMHRLQHDGLDANAIANLAGLLSEQQAATGVVPDDKTLIVERTRDEDGGWRIVLLSPFGRRVHEPWAMAISRRLATRYGFDGQAYAADDGIVIQLPDGEGHIPVADLFLFDPEDLRSDVERQVGESVLFAARFRECAARSLFMPRSEPGRRVPLWQQRLRAAQLLQSARIAKNFPLLLETARECLQDVYDMPALHEVMTGINAGDIVIKDVETETPSPFAENILFGFVGAVMYQYDQPQAERNAQLLSLDPQVLERLLGGTNMAQILDPEVIRTMERELSERTFWNELAADDITGRVTRYAKTHGPFTTGQIIDDLAINADDAVHELDRMANAGELLKGHFIDNDSTADSASGARNDAHAPEQWLHKDVFRRIRQRSLAKARKAIKPVEPAAYQMFLIDRQGVGLVGGELYEGVDGLMRVIEQLEGLALPAALWESSIFPARVRDYQPALLDELLTSGDAIWVGSKAGATSAMEAGEISFHPADSVLLPAESDVSSSMQGDDTTGESATMPQAVLSALSTGGAFHARQMMDAAKRIWNETAEPDINPETGEIIPQEWSEQQFKDALWSLVWQGRITNSSFAPVRALTSVGQSGRRKTTVSRRRGRVAPIRRATTDMALSGLWSLTAAEMNADDAQVPELMQSMQTERALVTVEVLFDRYGIIAQPLVDQEKLPGGFSALYPVLKRMEEHGRLVRGMFVRGFGAAQFAERETVDALRHPLESREQTVVALSVLDPANLSGAAVDWPEVSHTATKPIRRAGSLVVLGAQGPLLYAAVKSKHLTAFRKTWSQTAASHDEQSADTGIADMSTDVMMRKAASELAYALQRASNGAGFGVGSGQATVTFSDVNGEPLNARHPFARTLHQAGFVPVPQGMRLY</sequence>
<keyword evidence="2" id="KW-0227">DNA damage</keyword>
<evidence type="ECO:0000256" key="9">
    <source>
        <dbReference type="SAM" id="MobiDB-lite"/>
    </source>
</evidence>
<keyword evidence="1" id="KW-0547">Nucleotide-binding</keyword>
<keyword evidence="5" id="KW-0067">ATP-binding</keyword>
<dbReference type="InterPro" id="IPR013701">
    <property type="entry name" value="Lhr-like_DEAD/DEAH_assoc"/>
</dbReference>
<dbReference type="InterPro" id="IPR052511">
    <property type="entry name" value="ATP-dep_Helicase"/>
</dbReference>
<name>A0A2M9HJZ8_9BIFI</name>